<dbReference type="SUPFAM" id="SSF50978">
    <property type="entry name" value="WD40 repeat-like"/>
    <property type="match status" value="1"/>
</dbReference>
<evidence type="ECO:0008006" key="7">
    <source>
        <dbReference type="Google" id="ProtNLM"/>
    </source>
</evidence>
<dbReference type="PANTHER" id="PTHR22652:SF0">
    <property type="entry name" value="NUCLEOPORIN NUP43"/>
    <property type="match status" value="1"/>
</dbReference>
<dbReference type="InterPro" id="IPR036322">
    <property type="entry name" value="WD40_repeat_dom_sf"/>
</dbReference>
<gene>
    <name evidence="5" type="ORF">PHYEVI_LOCUS5659</name>
</gene>
<dbReference type="AlphaFoldDB" id="A0A9N9TQH9"/>
<evidence type="ECO:0000313" key="6">
    <source>
        <dbReference type="Proteomes" id="UP001153712"/>
    </source>
</evidence>
<comment type="subcellular location">
    <subcellularLocation>
        <location evidence="1">Nucleus</location>
    </subcellularLocation>
</comment>
<protein>
    <recommendedName>
        <fullName evidence="7">Nucleoporin Nup43</fullName>
    </recommendedName>
</protein>
<dbReference type="SMART" id="SM00320">
    <property type="entry name" value="WD40"/>
    <property type="match status" value="7"/>
</dbReference>
<dbReference type="Gene3D" id="2.130.10.10">
    <property type="entry name" value="YVTN repeat-like/Quinoprotein amine dehydrogenase"/>
    <property type="match status" value="1"/>
</dbReference>
<dbReference type="EMBL" id="OU900095">
    <property type="protein sequence ID" value="CAG9859285.1"/>
    <property type="molecule type" value="Genomic_DNA"/>
</dbReference>
<dbReference type="GO" id="GO:0031080">
    <property type="term" value="C:nuclear pore outer ring"/>
    <property type="evidence" value="ECO:0007669"/>
    <property type="project" value="TreeGrafter"/>
</dbReference>
<sequence length="350" mass="39478">MTSNFSVHVTFVSEKINKIRWRPDSYNDCHFFVTGSVDNTENNLKLWDFCENVDEDDICPFLVHNLPYCGDVTEVKFINSDFFVSSSSSGSVHLTRIIPLYSENTSMKNEIEWSKIHQFKNGDVSPCTSVTVYDSDIVSVGEDGSINLLNAKSSKVLRKLEGADSSSIQCVIFLKHNEILTSNLRGQMKIWDLKQQNNKPVSTFMMSGDHLTPTCLTYHPTQRHIVLTGDDLGALTTWDLRQHNYPINVLNAHEGAISEIQFNSEYPDQLFSCSSAGEIWNWNIKGDTTPTLLSNNIESNVWLAPEVKNKLEVFTLMPALGKPINSLDLNRNKVICGSDNEAIYLINNNK</sequence>
<evidence type="ECO:0000256" key="1">
    <source>
        <dbReference type="ARBA" id="ARBA00004123"/>
    </source>
</evidence>
<accession>A0A9N9TQH9</accession>
<evidence type="ECO:0000313" key="5">
    <source>
        <dbReference type="EMBL" id="CAG9859285.1"/>
    </source>
</evidence>
<evidence type="ECO:0000256" key="2">
    <source>
        <dbReference type="ARBA" id="ARBA00022574"/>
    </source>
</evidence>
<keyword evidence="3" id="KW-0677">Repeat</keyword>
<dbReference type="OrthoDB" id="9890280at2759"/>
<proteinExistence type="predicted"/>
<evidence type="ECO:0000256" key="3">
    <source>
        <dbReference type="ARBA" id="ARBA00022737"/>
    </source>
</evidence>
<evidence type="ECO:0000256" key="4">
    <source>
        <dbReference type="ARBA" id="ARBA00023242"/>
    </source>
</evidence>
<dbReference type="InterPro" id="IPR001680">
    <property type="entry name" value="WD40_rpt"/>
</dbReference>
<keyword evidence="6" id="KW-1185">Reference proteome</keyword>
<organism evidence="5 6">
    <name type="scientific">Phyllotreta striolata</name>
    <name type="common">Striped flea beetle</name>
    <name type="synonym">Crioceris striolata</name>
    <dbReference type="NCBI Taxonomy" id="444603"/>
    <lineage>
        <taxon>Eukaryota</taxon>
        <taxon>Metazoa</taxon>
        <taxon>Ecdysozoa</taxon>
        <taxon>Arthropoda</taxon>
        <taxon>Hexapoda</taxon>
        <taxon>Insecta</taxon>
        <taxon>Pterygota</taxon>
        <taxon>Neoptera</taxon>
        <taxon>Endopterygota</taxon>
        <taxon>Coleoptera</taxon>
        <taxon>Polyphaga</taxon>
        <taxon>Cucujiformia</taxon>
        <taxon>Chrysomeloidea</taxon>
        <taxon>Chrysomelidae</taxon>
        <taxon>Galerucinae</taxon>
        <taxon>Alticini</taxon>
        <taxon>Phyllotreta</taxon>
    </lineage>
</organism>
<name>A0A9N9TQH9_PHYSR</name>
<keyword evidence="2" id="KW-0853">WD repeat</keyword>
<dbReference type="PANTHER" id="PTHR22652">
    <property type="entry name" value="NUCLEOPORIN NUP43"/>
    <property type="match status" value="1"/>
</dbReference>
<reference evidence="5" key="1">
    <citation type="submission" date="2022-01" db="EMBL/GenBank/DDBJ databases">
        <authorList>
            <person name="King R."/>
        </authorList>
    </citation>
    <scope>NUCLEOTIDE SEQUENCE</scope>
</reference>
<dbReference type="Proteomes" id="UP001153712">
    <property type="component" value="Chromosome 2"/>
</dbReference>
<dbReference type="InterPro" id="IPR015943">
    <property type="entry name" value="WD40/YVTN_repeat-like_dom_sf"/>
</dbReference>
<keyword evidence="4" id="KW-0539">Nucleus</keyword>